<organism evidence="1 2">
    <name type="scientific">Neptunicoccus cionae</name>
    <dbReference type="NCBI Taxonomy" id="2035344"/>
    <lineage>
        <taxon>Bacteria</taxon>
        <taxon>Pseudomonadati</taxon>
        <taxon>Pseudomonadota</taxon>
        <taxon>Alphaproteobacteria</taxon>
        <taxon>Rhodobacterales</taxon>
        <taxon>Paracoccaceae</taxon>
        <taxon>Neptunicoccus</taxon>
    </lineage>
</organism>
<keyword evidence="2" id="KW-1185">Reference proteome</keyword>
<evidence type="ECO:0000313" key="1">
    <source>
        <dbReference type="EMBL" id="GGA31895.1"/>
    </source>
</evidence>
<name>A0A916R573_9RHOB</name>
<dbReference type="AlphaFoldDB" id="A0A916R573"/>
<evidence type="ECO:0008006" key="3">
    <source>
        <dbReference type="Google" id="ProtNLM"/>
    </source>
</evidence>
<reference evidence="1" key="1">
    <citation type="journal article" date="2014" name="Int. J. Syst. Evol. Microbiol.">
        <title>Complete genome sequence of Corynebacterium casei LMG S-19264T (=DSM 44701T), isolated from a smear-ripened cheese.</title>
        <authorList>
            <consortium name="US DOE Joint Genome Institute (JGI-PGF)"/>
            <person name="Walter F."/>
            <person name="Albersmeier A."/>
            <person name="Kalinowski J."/>
            <person name="Ruckert C."/>
        </authorList>
    </citation>
    <scope>NUCLEOTIDE SEQUENCE</scope>
    <source>
        <strain evidence="1">CGMCC 1.15880</strain>
    </source>
</reference>
<proteinExistence type="predicted"/>
<reference evidence="1" key="2">
    <citation type="submission" date="2020-09" db="EMBL/GenBank/DDBJ databases">
        <authorList>
            <person name="Sun Q."/>
            <person name="Zhou Y."/>
        </authorList>
    </citation>
    <scope>NUCLEOTIDE SEQUENCE</scope>
    <source>
        <strain evidence="1">CGMCC 1.15880</strain>
    </source>
</reference>
<dbReference type="EMBL" id="BMKA01000009">
    <property type="protein sequence ID" value="GGA31895.1"/>
    <property type="molecule type" value="Genomic_DNA"/>
</dbReference>
<dbReference type="RefSeq" id="WP_188678783.1">
    <property type="nucleotide sequence ID" value="NZ_BMKA01000009.1"/>
</dbReference>
<comment type="caution">
    <text evidence="1">The sequence shown here is derived from an EMBL/GenBank/DDBJ whole genome shotgun (WGS) entry which is preliminary data.</text>
</comment>
<accession>A0A916R573</accession>
<evidence type="ECO:0000313" key="2">
    <source>
        <dbReference type="Proteomes" id="UP000628017"/>
    </source>
</evidence>
<sequence>MKQFEHEFLVFDMASKKGLAQMRATLAEWGAAGYELVSVVPSDMHSRSVTAFLKREIAELTTSSGEAA</sequence>
<protein>
    <recommendedName>
        <fullName evidence="3">DUF4177 domain-containing protein</fullName>
    </recommendedName>
</protein>
<dbReference type="Proteomes" id="UP000628017">
    <property type="component" value="Unassembled WGS sequence"/>
</dbReference>
<gene>
    <name evidence="1" type="ORF">GCM10011498_36370</name>
</gene>